<organism evidence="1">
    <name type="scientific">hydrothermal vent metagenome</name>
    <dbReference type="NCBI Taxonomy" id="652676"/>
    <lineage>
        <taxon>unclassified sequences</taxon>
        <taxon>metagenomes</taxon>
        <taxon>ecological metagenomes</taxon>
    </lineage>
</organism>
<sequence>QVIMLITGASPETGFKGLGGKYSRLNKLVFDREDFQFSTFIFQREDTGKAVKIVYNPSMLGEDERMGELTPKVIRGTATIDEKTLFTRLWQGKIRKILLENDEHPGLFEVEELTDFAFPEGKV</sequence>
<name>A0A3B0QK80_9ZZZZ</name>
<feature type="non-terminal residue" evidence="1">
    <location>
        <position position="1"/>
    </location>
</feature>
<reference evidence="1" key="1">
    <citation type="submission" date="2018-06" db="EMBL/GenBank/DDBJ databases">
        <authorList>
            <person name="Zhirakovskaya E."/>
        </authorList>
    </citation>
    <scope>NUCLEOTIDE SEQUENCE</scope>
</reference>
<accession>A0A3B0QK80</accession>
<protein>
    <submittedName>
        <fullName evidence="1">Uncharacterized protein</fullName>
    </submittedName>
</protein>
<proteinExistence type="predicted"/>
<dbReference type="AlphaFoldDB" id="A0A3B0QK80"/>
<dbReference type="EMBL" id="UOEA01000008">
    <property type="protein sequence ID" value="VAV82274.1"/>
    <property type="molecule type" value="Genomic_DNA"/>
</dbReference>
<gene>
    <name evidence="1" type="ORF">MNBD_DELTA01-584</name>
</gene>
<evidence type="ECO:0000313" key="1">
    <source>
        <dbReference type="EMBL" id="VAV82274.1"/>
    </source>
</evidence>